<evidence type="ECO:0000313" key="3">
    <source>
        <dbReference type="EMBL" id="KFH45397.1"/>
    </source>
</evidence>
<accession>A0A086T7R5</accession>
<name>A0A086T7R5_HAPC1</name>
<dbReference type="InterPro" id="IPR051678">
    <property type="entry name" value="AGP_Transferase"/>
</dbReference>
<evidence type="ECO:0000313" key="4">
    <source>
        <dbReference type="Proteomes" id="UP000029964"/>
    </source>
</evidence>
<proteinExistence type="predicted"/>
<dbReference type="Pfam" id="PF01636">
    <property type="entry name" value="APH"/>
    <property type="match status" value="1"/>
</dbReference>
<feature type="domain" description="Aminoglycoside phosphotransferase" evidence="2">
    <location>
        <begin position="135"/>
        <end position="348"/>
    </location>
</feature>
<evidence type="ECO:0000259" key="2">
    <source>
        <dbReference type="Pfam" id="PF01636"/>
    </source>
</evidence>
<reference evidence="4" key="1">
    <citation type="journal article" date="2014" name="Genome Announc.">
        <title>Genome sequence and annotation of Acremonium chrysogenum, producer of the beta-lactam antibiotic cephalosporin C.</title>
        <authorList>
            <person name="Terfehr D."/>
            <person name="Dahlmann T.A."/>
            <person name="Specht T."/>
            <person name="Zadra I."/>
            <person name="Kuernsteiner H."/>
            <person name="Kueck U."/>
        </authorList>
    </citation>
    <scope>NUCLEOTIDE SEQUENCE [LARGE SCALE GENOMIC DNA]</scope>
    <source>
        <strain evidence="4">ATCC 11550 / CBS 779.69 / DSM 880 / IAM 14645 / JCM 23072 / IMI 49137</strain>
    </source>
</reference>
<dbReference type="HOGENOM" id="CLU_027206_0_0_1"/>
<organism evidence="3 4">
    <name type="scientific">Hapsidospora chrysogenum (strain ATCC 11550 / CBS 779.69 / DSM 880 / IAM 14645 / JCM 23072 / IMI 49137)</name>
    <name type="common">Acremonium chrysogenum</name>
    <dbReference type="NCBI Taxonomy" id="857340"/>
    <lineage>
        <taxon>Eukaryota</taxon>
        <taxon>Fungi</taxon>
        <taxon>Dikarya</taxon>
        <taxon>Ascomycota</taxon>
        <taxon>Pezizomycotina</taxon>
        <taxon>Sordariomycetes</taxon>
        <taxon>Hypocreomycetidae</taxon>
        <taxon>Hypocreales</taxon>
        <taxon>Bionectriaceae</taxon>
        <taxon>Hapsidospora</taxon>
    </lineage>
</organism>
<dbReference type="SUPFAM" id="SSF56112">
    <property type="entry name" value="Protein kinase-like (PK-like)"/>
    <property type="match status" value="1"/>
</dbReference>
<comment type="caution">
    <text evidence="3">The sequence shown here is derived from an EMBL/GenBank/DDBJ whole genome shotgun (WGS) entry which is preliminary data.</text>
</comment>
<dbReference type="Gene3D" id="3.90.1200.10">
    <property type="match status" value="1"/>
</dbReference>
<evidence type="ECO:0000256" key="1">
    <source>
        <dbReference type="SAM" id="MobiDB-lite"/>
    </source>
</evidence>
<protein>
    <recommendedName>
        <fullName evidence="2">Aminoglycoside phosphotransferase domain-containing protein</fullName>
    </recommendedName>
</protein>
<feature type="region of interest" description="Disordered" evidence="1">
    <location>
        <begin position="35"/>
        <end position="55"/>
    </location>
</feature>
<dbReference type="STRING" id="857340.A0A086T7R5"/>
<dbReference type="PANTHER" id="PTHR21310:SF51">
    <property type="entry name" value="AMINOGLYCOSIDE PHOSPHOTRANSFERASE DOMAIN-CONTAINING PROTEIN"/>
    <property type="match status" value="1"/>
</dbReference>
<feature type="compositionally biased region" description="Acidic residues" evidence="1">
    <location>
        <begin position="46"/>
        <end position="55"/>
    </location>
</feature>
<dbReference type="Proteomes" id="UP000029964">
    <property type="component" value="Unassembled WGS sequence"/>
</dbReference>
<dbReference type="OrthoDB" id="10003767at2759"/>
<keyword evidence="4" id="KW-1185">Reference proteome</keyword>
<dbReference type="PANTHER" id="PTHR21310">
    <property type="entry name" value="AMINOGLYCOSIDE PHOSPHOTRANSFERASE-RELATED-RELATED"/>
    <property type="match status" value="1"/>
</dbReference>
<dbReference type="InterPro" id="IPR011009">
    <property type="entry name" value="Kinase-like_dom_sf"/>
</dbReference>
<sequence length="504" mass="56484">MTQDTVLTSTSTARLDHLDIHDTSDINMNPVVHETSGVHETSDVSDTSDTETEDDDEEIFADVLAHLDKQCLMELAASVRQHKDSTHDDDRPPTIEAPMYGSTHVIFPLLFQDGVRWLAKIHVTGVPGKWTDLSSRALTAEAKTMRLLKRETTIPLPEVYDFSATTENPLGCPYMFISHIQGRSLYDVWFAHRLGNRSQEDVDRCRMKALEGIARAMVQLKAFCFKRSGIPTFDSTGVPSGTAPSRCMDHEAMMKRGLQEDSLDEFIYVEEPCYYDIYDYFVDGLKMEDEPNNFNRGLTFLLELLISCIPSHPQAQPFVLAHPDYNIQNFLVSDDGELQGIIDWDGASAVPRSLGPEGYPSWLTRDWDPMMYGYKASMDEDVKPLGVWEDSPECLRKYRGVYRDMVAKAREAMVRDGVDVGVLPDVNITRASLMVQNLGIAAGSSMCRTHIAMKIVGEIAGLPEGDDALLHFFDLVNDFAAGKVDDDVIRDLKAGVERLFTGDY</sequence>
<dbReference type="AlphaFoldDB" id="A0A086T7R5"/>
<dbReference type="InterPro" id="IPR002575">
    <property type="entry name" value="Aminoglycoside_PTrfase"/>
</dbReference>
<dbReference type="EMBL" id="JPKY01000033">
    <property type="protein sequence ID" value="KFH45397.1"/>
    <property type="molecule type" value="Genomic_DNA"/>
</dbReference>
<gene>
    <name evidence="3" type="ORF">ACRE_038010</name>
</gene>